<dbReference type="PANTHER" id="PTHR21646">
    <property type="entry name" value="UBIQUITIN CARBOXYL-TERMINAL HYDROLASE"/>
    <property type="match status" value="1"/>
</dbReference>
<dbReference type="Proteomes" id="UP001174909">
    <property type="component" value="Unassembled WGS sequence"/>
</dbReference>
<sequence>MTELEIEANMKLSDWSIIQEAGQQLTPCYGPGYTGLVNLGNSCYLNSVVQVLFSLDEFKQRYYARAEEVLAGGPPVANNDFTMQMCKLSVGLISGRHSKPPTDEPANEGADNNKQTNTQKGIRAAMFKMLIGKGHVEFSSNRQQDASEFLLHLLATIQRTDRALAESDSLSLVSLFQFQVEERIQCMESGQVRYVTREDSVWRLPVSIDDATNKCRGKHHYDNTMCWAITFVVVFVYNLV</sequence>
<dbReference type="InterPro" id="IPR001394">
    <property type="entry name" value="Peptidase_C19_UCH"/>
</dbReference>
<dbReference type="SUPFAM" id="SSF54001">
    <property type="entry name" value="Cysteine proteinases"/>
    <property type="match status" value="1"/>
</dbReference>
<proteinExistence type="predicted"/>
<dbReference type="PANTHER" id="PTHR21646:SF10">
    <property type="entry name" value="UBIQUITIN CARBOXYL-TERMINAL HYDROLASE 14"/>
    <property type="match status" value="1"/>
</dbReference>
<protein>
    <recommendedName>
        <fullName evidence="2">ubiquitinyl hydrolase 1</fullName>
        <ecNumber evidence="2">3.4.19.12</ecNumber>
    </recommendedName>
</protein>
<dbReference type="EMBL" id="CASHTH010004119">
    <property type="protein sequence ID" value="CAI8053742.1"/>
    <property type="molecule type" value="Genomic_DNA"/>
</dbReference>
<dbReference type="InterPro" id="IPR018200">
    <property type="entry name" value="USP_CS"/>
</dbReference>
<dbReference type="Gene3D" id="3.90.70.10">
    <property type="entry name" value="Cysteine proteinases"/>
    <property type="match status" value="1"/>
</dbReference>
<feature type="region of interest" description="Disordered" evidence="3">
    <location>
        <begin position="96"/>
        <end position="118"/>
    </location>
</feature>
<dbReference type="AlphaFoldDB" id="A0AA35XJX1"/>
<evidence type="ECO:0000256" key="2">
    <source>
        <dbReference type="ARBA" id="ARBA00012759"/>
    </source>
</evidence>
<evidence type="ECO:0000313" key="5">
    <source>
        <dbReference type="EMBL" id="CAI8053742.1"/>
    </source>
</evidence>
<evidence type="ECO:0000259" key="4">
    <source>
        <dbReference type="PROSITE" id="PS50235"/>
    </source>
</evidence>
<name>A0AA35XJX1_GEOBA</name>
<accession>A0AA35XJX1</accession>
<organism evidence="5 6">
    <name type="scientific">Geodia barretti</name>
    <name type="common">Barrett's horny sponge</name>
    <dbReference type="NCBI Taxonomy" id="519541"/>
    <lineage>
        <taxon>Eukaryota</taxon>
        <taxon>Metazoa</taxon>
        <taxon>Porifera</taxon>
        <taxon>Demospongiae</taxon>
        <taxon>Heteroscleromorpha</taxon>
        <taxon>Tetractinellida</taxon>
        <taxon>Astrophorina</taxon>
        <taxon>Geodiidae</taxon>
        <taxon>Geodia</taxon>
    </lineage>
</organism>
<comment type="catalytic activity">
    <reaction evidence="1">
        <text>Thiol-dependent hydrolysis of ester, thioester, amide, peptide and isopeptide bonds formed by the C-terminal Gly of ubiquitin (a 76-residue protein attached to proteins as an intracellular targeting signal).</text>
        <dbReference type="EC" id="3.4.19.12"/>
    </reaction>
</comment>
<dbReference type="EC" id="3.4.19.12" evidence="2"/>
<dbReference type="InterPro" id="IPR028889">
    <property type="entry name" value="USP"/>
</dbReference>
<evidence type="ECO:0000256" key="3">
    <source>
        <dbReference type="SAM" id="MobiDB-lite"/>
    </source>
</evidence>
<keyword evidence="6" id="KW-1185">Reference proteome</keyword>
<dbReference type="InterPro" id="IPR050185">
    <property type="entry name" value="Ub_carboxyl-term_hydrolase"/>
</dbReference>
<dbReference type="GO" id="GO:0016579">
    <property type="term" value="P:protein deubiquitination"/>
    <property type="evidence" value="ECO:0007669"/>
    <property type="project" value="InterPro"/>
</dbReference>
<dbReference type="PROSITE" id="PS00972">
    <property type="entry name" value="USP_1"/>
    <property type="match status" value="1"/>
</dbReference>
<dbReference type="InterPro" id="IPR038765">
    <property type="entry name" value="Papain-like_cys_pep_sf"/>
</dbReference>
<evidence type="ECO:0000256" key="1">
    <source>
        <dbReference type="ARBA" id="ARBA00000707"/>
    </source>
</evidence>
<keyword evidence="5" id="KW-0378">Hydrolase</keyword>
<gene>
    <name evidence="5" type="ORF">GBAR_LOCUS29366</name>
</gene>
<comment type="caution">
    <text evidence="5">The sequence shown here is derived from an EMBL/GenBank/DDBJ whole genome shotgun (WGS) entry which is preliminary data.</text>
</comment>
<evidence type="ECO:0000313" key="6">
    <source>
        <dbReference type="Proteomes" id="UP001174909"/>
    </source>
</evidence>
<reference evidence="5" key="1">
    <citation type="submission" date="2023-03" db="EMBL/GenBank/DDBJ databases">
        <authorList>
            <person name="Steffen K."/>
            <person name="Cardenas P."/>
        </authorList>
    </citation>
    <scope>NUCLEOTIDE SEQUENCE</scope>
</reference>
<dbReference type="PROSITE" id="PS50235">
    <property type="entry name" value="USP_3"/>
    <property type="match status" value="1"/>
</dbReference>
<feature type="domain" description="USP" evidence="4">
    <location>
        <begin position="34"/>
        <end position="240"/>
    </location>
</feature>
<dbReference type="Pfam" id="PF00443">
    <property type="entry name" value="UCH"/>
    <property type="match status" value="1"/>
</dbReference>
<dbReference type="GO" id="GO:0004843">
    <property type="term" value="F:cysteine-type deubiquitinase activity"/>
    <property type="evidence" value="ECO:0007669"/>
    <property type="project" value="UniProtKB-EC"/>
</dbReference>